<dbReference type="PROSITE" id="PS51459">
    <property type="entry name" value="FIDO"/>
    <property type="match status" value="1"/>
</dbReference>
<keyword evidence="4" id="KW-1185">Reference proteome</keyword>
<name>A0A0W0TFV6_LEGER</name>
<dbReference type="Pfam" id="PF02661">
    <property type="entry name" value="Fic"/>
    <property type="match status" value="1"/>
</dbReference>
<accession>A0A0W0TFV6</accession>
<dbReference type="OrthoDB" id="5649256at2"/>
<feature type="domain" description="Fido" evidence="2">
    <location>
        <begin position="250"/>
        <end position="388"/>
    </location>
</feature>
<dbReference type="Gene3D" id="1.10.3290.10">
    <property type="entry name" value="Fido-like domain"/>
    <property type="match status" value="1"/>
</dbReference>
<dbReference type="PATRIC" id="fig|448.7.peg.2768"/>
<gene>
    <name evidence="3" type="ORF">Lery_2638</name>
</gene>
<dbReference type="RefSeq" id="WP_082657212.1">
    <property type="nucleotide sequence ID" value="NZ_CAAAHY010000019.1"/>
</dbReference>
<dbReference type="Proteomes" id="UP000054773">
    <property type="component" value="Unassembled WGS sequence"/>
</dbReference>
<dbReference type="EMBL" id="LNYA01000034">
    <property type="protein sequence ID" value="KTC94471.1"/>
    <property type="molecule type" value="Genomic_DNA"/>
</dbReference>
<evidence type="ECO:0000313" key="4">
    <source>
        <dbReference type="Proteomes" id="UP000054773"/>
    </source>
</evidence>
<dbReference type="AlphaFoldDB" id="A0A0W0TFV6"/>
<dbReference type="InterPro" id="IPR036597">
    <property type="entry name" value="Fido-like_dom_sf"/>
</dbReference>
<reference evidence="3 4" key="1">
    <citation type="submission" date="2015-11" db="EMBL/GenBank/DDBJ databases">
        <title>Genomic analysis of 38 Legionella species identifies large and diverse effector repertoires.</title>
        <authorList>
            <person name="Burstein D."/>
            <person name="Amaro F."/>
            <person name="Zusman T."/>
            <person name="Lifshitz Z."/>
            <person name="Cohen O."/>
            <person name="Gilbert J.A."/>
            <person name="Pupko T."/>
            <person name="Shuman H.A."/>
            <person name="Segal G."/>
        </authorList>
    </citation>
    <scope>NUCLEOTIDE SEQUENCE [LARGE SCALE GENOMIC DNA]</scope>
    <source>
        <strain evidence="3 4">SE-32A-C8</strain>
    </source>
</reference>
<organism evidence="3 4">
    <name type="scientific">Legionella erythra</name>
    <dbReference type="NCBI Taxonomy" id="448"/>
    <lineage>
        <taxon>Bacteria</taxon>
        <taxon>Pseudomonadati</taxon>
        <taxon>Pseudomonadota</taxon>
        <taxon>Gammaproteobacteria</taxon>
        <taxon>Legionellales</taxon>
        <taxon>Legionellaceae</taxon>
        <taxon>Legionella</taxon>
    </lineage>
</organism>
<sequence length="701" mass="80424">MKIRLYFGTSNKDIDINQKSSPSEQVKKALEENNIHPSDLKQIRFENHVLEDIDALDSWYRHMEELAAYNQTRNKRLLPHENVNITPTSRHEVLENFKKNYPKNRLWQLAVDGQLYSSMTGHSLVKADPEPGWVRYCERETNSLDAFFATLNVSLDNIEDLTLSEELILALHEGVTRDVHLGMNQRIQRGAYRDSSPHFSFSPKHGRITPTGLADLLNKIENNELNSPDEEDGYGILLWPKFHDGSRFFITPEKIKEERTKYVGDGDNLAFAEFLIDQCVEIYYQAPANPEALVQETIAHYNETIGTLSDPDDILELIGKTTEAFERIHPFGDANGRTFVNLLQNRLLIQNGFPPATLFEPNLYDVYGHHVDVLKRGILNTLAIYNGENVFGYPMHKHHPLYPEHPDPIHSNSFLLNSQAYFDWNENLKSFSMQYHYNPLFEFFESGHFSSKTIQDAIAHVQNPLDKLDYVSEAIKHQAQNGKAMILLDQVFNEIVSSIPAPNYTQTPEDFEAQELYYQAQLRLRAHQQNEAVVKLSLPAEQDVNPSGKDEAGKTDEKEKEKEKELQPEGLRQRPPGTKTIKDKIPEVKPDTKEQALLEVLHHYITMRQVEADSEKKSKHYKTRVIGIKLGHSAKDKIRAAKKLMALVQNKPFRGERIQSLDATDYSALTHSRLGQLMQPYMDIIQRYHKTGLEFNQASGG</sequence>
<evidence type="ECO:0000259" key="2">
    <source>
        <dbReference type="PROSITE" id="PS51459"/>
    </source>
</evidence>
<evidence type="ECO:0000313" key="3">
    <source>
        <dbReference type="EMBL" id="KTC94471.1"/>
    </source>
</evidence>
<feature type="compositionally biased region" description="Basic and acidic residues" evidence="1">
    <location>
        <begin position="548"/>
        <end position="567"/>
    </location>
</feature>
<protein>
    <submittedName>
        <fullName evidence="3">Ankyrin repeat-containing protein</fullName>
    </submittedName>
</protein>
<proteinExistence type="predicted"/>
<evidence type="ECO:0000256" key="1">
    <source>
        <dbReference type="SAM" id="MobiDB-lite"/>
    </source>
</evidence>
<dbReference type="SUPFAM" id="SSF140931">
    <property type="entry name" value="Fic-like"/>
    <property type="match status" value="1"/>
</dbReference>
<comment type="caution">
    <text evidence="3">The sequence shown here is derived from an EMBL/GenBank/DDBJ whole genome shotgun (WGS) entry which is preliminary data.</text>
</comment>
<feature type="region of interest" description="Disordered" evidence="1">
    <location>
        <begin position="536"/>
        <end position="584"/>
    </location>
</feature>
<dbReference type="InterPro" id="IPR003812">
    <property type="entry name" value="Fido"/>
</dbReference>
<dbReference type="STRING" id="448.Lery_2638"/>